<accession>A0ABW3WFH3</accession>
<sequence length="293" mass="31806">MSFPPQRSSMAWIHLLLAATCRLPVPNHPIAAASIIAVTLLLAGNAMAIGTLPGGYVIHREASVPPARKAAQAVLPGLRAACEREGAAFRFGGDLDKVGTYQVIEHHHPGVRKSSVVKRHHELVAISRCHYEVRVRETTRISHFGPRQRTVLNREIDPVRGPQPWRRRAMPHLEHDTAALLRDALSLDSLAPAVPTAGEAALKPAAGQREDRIAGRSCRWVQSPPPVEVRSCVLPEGIGMPIDDSLSTEVISTGSDGTERVLEVRVVRFEGPIDLPANVFEPQEDAGDAAQTR</sequence>
<evidence type="ECO:0000313" key="1">
    <source>
        <dbReference type="EMBL" id="MFD1264746.1"/>
    </source>
</evidence>
<comment type="caution">
    <text evidence="1">The sequence shown here is derived from an EMBL/GenBank/DDBJ whole genome shotgun (WGS) entry which is preliminary data.</text>
</comment>
<dbReference type="EMBL" id="JBHTMC010000026">
    <property type="protein sequence ID" value="MFD1264746.1"/>
    <property type="molecule type" value="Genomic_DNA"/>
</dbReference>
<organism evidence="1 2">
    <name type="scientific">Thauera mechernichensis</name>
    <dbReference type="NCBI Taxonomy" id="82788"/>
    <lineage>
        <taxon>Bacteria</taxon>
        <taxon>Pseudomonadati</taxon>
        <taxon>Pseudomonadota</taxon>
        <taxon>Betaproteobacteria</taxon>
        <taxon>Rhodocyclales</taxon>
        <taxon>Zoogloeaceae</taxon>
        <taxon>Thauera</taxon>
    </lineage>
</organism>
<reference evidence="2" key="1">
    <citation type="journal article" date="2019" name="Int. J. Syst. Evol. Microbiol.">
        <title>The Global Catalogue of Microorganisms (GCM) 10K type strain sequencing project: providing services to taxonomists for standard genome sequencing and annotation.</title>
        <authorList>
            <consortium name="The Broad Institute Genomics Platform"/>
            <consortium name="The Broad Institute Genome Sequencing Center for Infectious Disease"/>
            <person name="Wu L."/>
            <person name="Ma J."/>
        </authorList>
    </citation>
    <scope>NUCLEOTIDE SEQUENCE [LARGE SCALE GENOMIC DNA]</scope>
    <source>
        <strain evidence="2">CCUG 48884</strain>
    </source>
</reference>
<keyword evidence="2" id="KW-1185">Reference proteome</keyword>
<proteinExistence type="predicted"/>
<name>A0ABW3WFH3_9RHOO</name>
<evidence type="ECO:0000313" key="2">
    <source>
        <dbReference type="Proteomes" id="UP001597158"/>
    </source>
</evidence>
<dbReference type="Proteomes" id="UP001597158">
    <property type="component" value="Unassembled WGS sequence"/>
</dbReference>
<dbReference type="RefSeq" id="WP_277832072.1">
    <property type="nucleotide sequence ID" value="NZ_JARQZE010000004.1"/>
</dbReference>
<gene>
    <name evidence="1" type="ORF">ACFQ4M_14280</name>
</gene>
<protein>
    <submittedName>
        <fullName evidence="1">Uncharacterized protein</fullName>
    </submittedName>
</protein>